<organism evidence="1 2">
    <name type="scientific">Cupriavidus pinatubonensis</name>
    <dbReference type="NCBI Taxonomy" id="248026"/>
    <lineage>
        <taxon>Bacteria</taxon>
        <taxon>Pseudomonadati</taxon>
        <taxon>Pseudomonadota</taxon>
        <taxon>Betaproteobacteria</taxon>
        <taxon>Burkholderiales</taxon>
        <taxon>Burkholderiaceae</taxon>
        <taxon>Cupriavidus</taxon>
    </lineage>
</organism>
<keyword evidence="2" id="KW-1185">Reference proteome</keyword>
<name>A0ABM8Y3P4_9BURK</name>
<accession>A0ABM8Y3P4</accession>
<dbReference type="Proteomes" id="UP000701702">
    <property type="component" value="Unassembled WGS sequence"/>
</dbReference>
<dbReference type="RefSeq" id="WP_224010675.1">
    <property type="nucleotide sequence ID" value="NZ_CAJZAF010000070.1"/>
</dbReference>
<gene>
    <name evidence="1" type="ORF">LMG23994_06844</name>
</gene>
<sequence length="65" mass="7279">MTSFFTTFTGGVPIDRHPDHYPAAALADPARQAQPTTPDARVSVSFWSAARRRLDALAVWRNPRR</sequence>
<dbReference type="EMBL" id="CAJZAF010000070">
    <property type="protein sequence ID" value="CAG9187399.1"/>
    <property type="molecule type" value="Genomic_DNA"/>
</dbReference>
<evidence type="ECO:0000313" key="1">
    <source>
        <dbReference type="EMBL" id="CAG9187399.1"/>
    </source>
</evidence>
<comment type="caution">
    <text evidence="1">The sequence shown here is derived from an EMBL/GenBank/DDBJ whole genome shotgun (WGS) entry which is preliminary data.</text>
</comment>
<proteinExistence type="predicted"/>
<reference evidence="1 2" key="1">
    <citation type="submission" date="2021-08" db="EMBL/GenBank/DDBJ databases">
        <authorList>
            <person name="Peeters C."/>
        </authorList>
    </citation>
    <scope>NUCLEOTIDE SEQUENCE [LARGE SCALE GENOMIC DNA]</scope>
    <source>
        <strain evidence="1 2">LMG 23994</strain>
    </source>
</reference>
<protein>
    <submittedName>
        <fullName evidence="1">Uncharacterized protein</fullName>
    </submittedName>
</protein>
<evidence type="ECO:0000313" key="2">
    <source>
        <dbReference type="Proteomes" id="UP000701702"/>
    </source>
</evidence>